<accession>A0A8X6YY11</accession>
<protein>
    <submittedName>
        <fullName evidence="1">Uncharacterized protein</fullName>
    </submittedName>
</protein>
<proteinExistence type="predicted"/>
<sequence>MLPLERRFYSWEQKNIWRCQVGAVKGLRQRFHIVLSKILHFEERCVARCVVMVQPPIVSNGWADTNNALSQSPTHPTITVQ</sequence>
<dbReference type="AlphaFoldDB" id="A0A8X6YY11"/>
<evidence type="ECO:0000313" key="1">
    <source>
        <dbReference type="EMBL" id="GFY80169.1"/>
    </source>
</evidence>
<dbReference type="EMBL" id="BMAV01023851">
    <property type="protein sequence ID" value="GFY80169.1"/>
    <property type="molecule type" value="Genomic_DNA"/>
</dbReference>
<organism evidence="1 2">
    <name type="scientific">Trichonephila inaurata madagascariensis</name>
    <dbReference type="NCBI Taxonomy" id="2747483"/>
    <lineage>
        <taxon>Eukaryota</taxon>
        <taxon>Metazoa</taxon>
        <taxon>Ecdysozoa</taxon>
        <taxon>Arthropoda</taxon>
        <taxon>Chelicerata</taxon>
        <taxon>Arachnida</taxon>
        <taxon>Araneae</taxon>
        <taxon>Araneomorphae</taxon>
        <taxon>Entelegynae</taxon>
        <taxon>Araneoidea</taxon>
        <taxon>Nephilidae</taxon>
        <taxon>Trichonephila</taxon>
        <taxon>Trichonephila inaurata</taxon>
    </lineage>
</organism>
<comment type="caution">
    <text evidence="1">The sequence shown here is derived from an EMBL/GenBank/DDBJ whole genome shotgun (WGS) entry which is preliminary data.</text>
</comment>
<keyword evidence="2" id="KW-1185">Reference proteome</keyword>
<reference evidence="1" key="1">
    <citation type="submission" date="2020-08" db="EMBL/GenBank/DDBJ databases">
        <title>Multicomponent nature underlies the extraordinary mechanical properties of spider dragline silk.</title>
        <authorList>
            <person name="Kono N."/>
            <person name="Nakamura H."/>
            <person name="Mori M."/>
            <person name="Yoshida Y."/>
            <person name="Ohtoshi R."/>
            <person name="Malay A.D."/>
            <person name="Moran D.A.P."/>
            <person name="Tomita M."/>
            <person name="Numata K."/>
            <person name="Arakawa K."/>
        </authorList>
    </citation>
    <scope>NUCLEOTIDE SEQUENCE</scope>
</reference>
<evidence type="ECO:0000313" key="2">
    <source>
        <dbReference type="Proteomes" id="UP000886998"/>
    </source>
</evidence>
<name>A0A8X6YY11_9ARAC</name>
<gene>
    <name evidence="1" type="ORF">TNIN_318881</name>
</gene>
<dbReference type="Proteomes" id="UP000886998">
    <property type="component" value="Unassembled WGS sequence"/>
</dbReference>